<dbReference type="EMBL" id="DQ141263">
    <property type="protein sequence ID" value="AAZ99803.1"/>
    <property type="molecule type" value="Genomic_DNA"/>
</dbReference>
<dbReference type="PANTHER" id="PTHR11986">
    <property type="entry name" value="AMINOTRANSFERASE CLASS III"/>
    <property type="match status" value="1"/>
</dbReference>
<dbReference type="SUPFAM" id="SSF53383">
    <property type="entry name" value="PLP-dependent transferases"/>
    <property type="match status" value="1"/>
</dbReference>
<comment type="similarity">
    <text evidence="5">Belongs to the class-III pyridoxal-phosphate-dependent aminotransferase family.</text>
</comment>
<dbReference type="InterPro" id="IPR015422">
    <property type="entry name" value="PyrdxlP-dep_Trfase_small"/>
</dbReference>
<dbReference type="PANTHER" id="PTHR11986:SF79">
    <property type="entry name" value="ACETYLORNITHINE AMINOTRANSFERASE, MITOCHONDRIAL"/>
    <property type="match status" value="1"/>
</dbReference>
<proteinExistence type="inferred from homology"/>
<evidence type="ECO:0000256" key="3">
    <source>
        <dbReference type="ARBA" id="ARBA00022679"/>
    </source>
</evidence>
<dbReference type="FunFam" id="3.40.640.10:FF:000004">
    <property type="entry name" value="Acetylornithine aminotransferase"/>
    <property type="match status" value="1"/>
</dbReference>
<dbReference type="CDD" id="cd00610">
    <property type="entry name" value="OAT_like"/>
    <property type="match status" value="1"/>
</dbReference>
<reference evidence="6" key="1">
    <citation type="journal article" date="2007" name="J. Bacteriol.">
        <title>Functional characterization of the gene cluster from Pseudomonas syringae pv. phaseolicola NPS3121 involved in synthesis of phaseolotoxin.</title>
        <authorList>
            <person name="Aguilera S."/>
            <person name="Lopez-Lopez K."/>
            <person name="Nieto Y."/>
            <person name="Garciduenas-Pina R."/>
            <person name="Hernandez-Guzman G."/>
            <person name="Hernandez-Flores J.L."/>
            <person name="Murillo J."/>
            <person name="Alvarez-Morales A."/>
        </authorList>
    </citation>
    <scope>NUCLEOTIDE SEQUENCE</scope>
    <source>
        <strain evidence="6">NPS3121</strain>
    </source>
</reference>
<sequence length="448" mass="48372">MYRVGLRCQFSGATDEIPMNTELTGRSVPVPKQSERKSAFVDRYGAVFGRQQGLMLKMSGLSASEARGDGAWVEDTQGGRWLDFGSFGVHLLGHSHSGVVSALVEQIQRFGLSTKILSNEPIVLAAERLLVMAGPEKDKVIFGNTGSEVVEAALKLARIVTGRRRVIAFEQAYHGRTAAALSVSHGYMRHAGLLTEGDVVFCPIDDLDAVANALEAGDIAAIIIEPIQGEGGIRPVENEFLRGLGDLAQAFDCRLIFDEIQTGLGRIGSLRVDVPCDILLLGKVLGGGVFPISAALFTSKRFDAAARDPVVHASSFAGSALAGAVVNAVLDVVSAPDFTLRVQRLGDRVLSYLRQRLADNPLITDIRGQGLMIGVEFKRLDHVGEMIIEAAKRHLLLAFCLTDPKVLRLYPPAVISDADLETGLEHFCQSVEAITRTEFDKEIPLCQQ</sequence>
<keyword evidence="4 5" id="KW-0663">Pyridoxal phosphate</keyword>
<dbReference type="InterPro" id="IPR015421">
    <property type="entry name" value="PyrdxlP-dep_Trfase_major"/>
</dbReference>
<dbReference type="Pfam" id="PF00202">
    <property type="entry name" value="Aminotran_3"/>
    <property type="match status" value="1"/>
</dbReference>
<accession>Q3S8Z4</accession>
<name>Q3S8Z4_PSESH</name>
<dbReference type="AlphaFoldDB" id="Q3S8Z4"/>
<keyword evidence="3" id="KW-0808">Transferase</keyword>
<dbReference type="PIRSF" id="PIRSF000521">
    <property type="entry name" value="Transaminase_4ab_Lys_Orn"/>
    <property type="match status" value="1"/>
</dbReference>
<protein>
    <submittedName>
        <fullName evidence="6">Ptx7</fullName>
    </submittedName>
</protein>
<dbReference type="GO" id="GO:0042802">
    <property type="term" value="F:identical protein binding"/>
    <property type="evidence" value="ECO:0007669"/>
    <property type="project" value="TreeGrafter"/>
</dbReference>
<evidence type="ECO:0000256" key="1">
    <source>
        <dbReference type="ARBA" id="ARBA00001933"/>
    </source>
</evidence>
<dbReference type="InterPro" id="IPR050103">
    <property type="entry name" value="Class-III_PLP-dep_AT"/>
</dbReference>
<evidence type="ECO:0000256" key="4">
    <source>
        <dbReference type="ARBA" id="ARBA00022898"/>
    </source>
</evidence>
<organism evidence="6">
    <name type="scientific">Pseudomonas savastanoi pv. phaseolicola</name>
    <name type="common">Pseudomonas syringae pv. phaseolicola</name>
    <dbReference type="NCBI Taxonomy" id="319"/>
    <lineage>
        <taxon>Bacteria</taxon>
        <taxon>Pseudomonadati</taxon>
        <taxon>Pseudomonadota</taxon>
        <taxon>Gammaproteobacteria</taxon>
        <taxon>Pseudomonadales</taxon>
        <taxon>Pseudomonadaceae</taxon>
        <taxon>Pseudomonas</taxon>
    </lineage>
</organism>
<dbReference type="GO" id="GO:0030170">
    <property type="term" value="F:pyridoxal phosphate binding"/>
    <property type="evidence" value="ECO:0007669"/>
    <property type="project" value="InterPro"/>
</dbReference>
<dbReference type="InterPro" id="IPR005814">
    <property type="entry name" value="Aminotrans_3"/>
</dbReference>
<evidence type="ECO:0000313" key="6">
    <source>
        <dbReference type="EMBL" id="AAZ99803.1"/>
    </source>
</evidence>
<dbReference type="GO" id="GO:0008483">
    <property type="term" value="F:transaminase activity"/>
    <property type="evidence" value="ECO:0007669"/>
    <property type="project" value="UniProtKB-KW"/>
</dbReference>
<evidence type="ECO:0000256" key="2">
    <source>
        <dbReference type="ARBA" id="ARBA00022576"/>
    </source>
</evidence>
<keyword evidence="2" id="KW-0032">Aminotransferase</keyword>
<dbReference type="InterPro" id="IPR015424">
    <property type="entry name" value="PyrdxlP-dep_Trfase"/>
</dbReference>
<dbReference type="Gene3D" id="3.40.640.10">
    <property type="entry name" value="Type I PLP-dependent aspartate aminotransferase-like (Major domain)"/>
    <property type="match status" value="1"/>
</dbReference>
<dbReference type="Gene3D" id="3.90.1150.10">
    <property type="entry name" value="Aspartate Aminotransferase, domain 1"/>
    <property type="match status" value="1"/>
</dbReference>
<comment type="cofactor">
    <cofactor evidence="1">
        <name>pyridoxal 5'-phosphate</name>
        <dbReference type="ChEBI" id="CHEBI:597326"/>
    </cofactor>
</comment>
<evidence type="ECO:0000256" key="5">
    <source>
        <dbReference type="RuleBase" id="RU003560"/>
    </source>
</evidence>